<proteinExistence type="predicted"/>
<organism evidence="1 2">
    <name type="scientific">Dreissena polymorpha</name>
    <name type="common">Zebra mussel</name>
    <name type="synonym">Mytilus polymorpha</name>
    <dbReference type="NCBI Taxonomy" id="45954"/>
    <lineage>
        <taxon>Eukaryota</taxon>
        <taxon>Metazoa</taxon>
        <taxon>Spiralia</taxon>
        <taxon>Lophotrochozoa</taxon>
        <taxon>Mollusca</taxon>
        <taxon>Bivalvia</taxon>
        <taxon>Autobranchia</taxon>
        <taxon>Heteroconchia</taxon>
        <taxon>Euheterodonta</taxon>
        <taxon>Imparidentia</taxon>
        <taxon>Neoheterodontei</taxon>
        <taxon>Myida</taxon>
        <taxon>Dreissenoidea</taxon>
        <taxon>Dreissenidae</taxon>
        <taxon>Dreissena</taxon>
    </lineage>
</organism>
<evidence type="ECO:0000313" key="2">
    <source>
        <dbReference type="Proteomes" id="UP000828390"/>
    </source>
</evidence>
<accession>A0A9D4BMN7</accession>
<reference evidence="1" key="2">
    <citation type="submission" date="2020-11" db="EMBL/GenBank/DDBJ databases">
        <authorList>
            <person name="McCartney M.A."/>
            <person name="Auch B."/>
            <person name="Kono T."/>
            <person name="Mallez S."/>
            <person name="Becker A."/>
            <person name="Gohl D.M."/>
            <person name="Silverstein K.A.T."/>
            <person name="Koren S."/>
            <person name="Bechman K.B."/>
            <person name="Herman A."/>
            <person name="Abrahante J.E."/>
            <person name="Garbe J."/>
        </authorList>
    </citation>
    <scope>NUCLEOTIDE SEQUENCE</scope>
    <source>
        <strain evidence="1">Duluth1</strain>
        <tissue evidence="1">Whole animal</tissue>
    </source>
</reference>
<protein>
    <submittedName>
        <fullName evidence="1">Uncharacterized protein</fullName>
    </submittedName>
</protein>
<keyword evidence="2" id="KW-1185">Reference proteome</keyword>
<dbReference type="EMBL" id="JAIWYP010000014">
    <property type="protein sequence ID" value="KAH3709516.1"/>
    <property type="molecule type" value="Genomic_DNA"/>
</dbReference>
<reference evidence="1" key="1">
    <citation type="journal article" date="2019" name="bioRxiv">
        <title>The Genome of the Zebra Mussel, Dreissena polymorpha: A Resource for Invasive Species Research.</title>
        <authorList>
            <person name="McCartney M.A."/>
            <person name="Auch B."/>
            <person name="Kono T."/>
            <person name="Mallez S."/>
            <person name="Zhang Y."/>
            <person name="Obille A."/>
            <person name="Becker A."/>
            <person name="Abrahante J.E."/>
            <person name="Garbe J."/>
            <person name="Badalamenti J.P."/>
            <person name="Herman A."/>
            <person name="Mangelson H."/>
            <person name="Liachko I."/>
            <person name="Sullivan S."/>
            <person name="Sone E.D."/>
            <person name="Koren S."/>
            <person name="Silverstein K.A.T."/>
            <person name="Beckman K.B."/>
            <person name="Gohl D.M."/>
        </authorList>
    </citation>
    <scope>NUCLEOTIDE SEQUENCE</scope>
    <source>
        <strain evidence="1">Duluth1</strain>
        <tissue evidence="1">Whole animal</tissue>
    </source>
</reference>
<dbReference type="AlphaFoldDB" id="A0A9D4BMN7"/>
<name>A0A9D4BMN7_DREPO</name>
<dbReference type="Proteomes" id="UP000828390">
    <property type="component" value="Unassembled WGS sequence"/>
</dbReference>
<comment type="caution">
    <text evidence="1">The sequence shown here is derived from an EMBL/GenBank/DDBJ whole genome shotgun (WGS) entry which is preliminary data.</text>
</comment>
<sequence>MENLTEEGPGTMEMSTNTVSMYSSSYESENATMNKLNDLELTKYIPSLLNTVYPVYVGDERKIEQHYYTDLCYFAKKALRKLKVVLTILIIRKYATCLAVFRYGDIFIEPKFYKICSQKFVKSAPTNC</sequence>
<evidence type="ECO:0000313" key="1">
    <source>
        <dbReference type="EMBL" id="KAH3709516.1"/>
    </source>
</evidence>
<gene>
    <name evidence="1" type="ORF">DPMN_068979</name>
</gene>